<dbReference type="EMBL" id="JALJXV010000005">
    <property type="protein sequence ID" value="MCP1675304.1"/>
    <property type="molecule type" value="Genomic_DNA"/>
</dbReference>
<sequence length="127" mass="13820">MQDSAAMDETDHAVVWDRRGDTIVVECRTLRTHEQAVALGGLLGQRLSESAGEIVIDLRKPEVICAAGLSVLLQFGTVRTTTPRFLVMEPGSLVCRQLRMTGIDQHLPCRGVGQKNDITDVGRGHVA</sequence>
<gene>
    <name evidence="1" type="ORF">J2T57_002452</name>
</gene>
<dbReference type="Gene3D" id="3.30.750.24">
    <property type="entry name" value="STAS domain"/>
    <property type="match status" value="1"/>
</dbReference>
<evidence type="ECO:0000313" key="2">
    <source>
        <dbReference type="Proteomes" id="UP001205843"/>
    </source>
</evidence>
<dbReference type="Proteomes" id="UP001205843">
    <property type="component" value="Unassembled WGS sequence"/>
</dbReference>
<accession>A0AAE3KC32</accession>
<name>A0AAE3KC32_9GAMM</name>
<dbReference type="InterPro" id="IPR036513">
    <property type="entry name" value="STAS_dom_sf"/>
</dbReference>
<comment type="caution">
    <text evidence="1">The sequence shown here is derived from an EMBL/GenBank/DDBJ whole genome shotgun (WGS) entry which is preliminary data.</text>
</comment>
<protein>
    <recommendedName>
        <fullName evidence="3">STAS domain-containing protein</fullName>
    </recommendedName>
</protein>
<reference evidence="1" key="1">
    <citation type="submission" date="2022-03" db="EMBL/GenBank/DDBJ databases">
        <title>Genomic Encyclopedia of Type Strains, Phase III (KMG-III): the genomes of soil and plant-associated and newly described type strains.</title>
        <authorList>
            <person name="Whitman W."/>
        </authorList>
    </citation>
    <scope>NUCLEOTIDE SEQUENCE</scope>
    <source>
        <strain evidence="1">ANL 6-2</strain>
    </source>
</reference>
<dbReference type="AlphaFoldDB" id="A0AAE3KC32"/>
<organism evidence="1 2">
    <name type="scientific">Natronocella acetinitrilica</name>
    <dbReference type="NCBI Taxonomy" id="414046"/>
    <lineage>
        <taxon>Bacteria</taxon>
        <taxon>Pseudomonadati</taxon>
        <taxon>Pseudomonadota</taxon>
        <taxon>Gammaproteobacteria</taxon>
        <taxon>Chromatiales</taxon>
        <taxon>Ectothiorhodospiraceae</taxon>
        <taxon>Natronocella</taxon>
    </lineage>
</organism>
<dbReference type="SUPFAM" id="SSF52091">
    <property type="entry name" value="SpoIIaa-like"/>
    <property type="match status" value="1"/>
</dbReference>
<proteinExistence type="predicted"/>
<evidence type="ECO:0008006" key="3">
    <source>
        <dbReference type="Google" id="ProtNLM"/>
    </source>
</evidence>
<keyword evidence="2" id="KW-1185">Reference proteome</keyword>
<evidence type="ECO:0000313" key="1">
    <source>
        <dbReference type="EMBL" id="MCP1675304.1"/>
    </source>
</evidence>
<dbReference type="RefSeq" id="WP_253478548.1">
    <property type="nucleotide sequence ID" value="NZ_JALJXV010000005.1"/>
</dbReference>